<evidence type="ECO:0000256" key="1">
    <source>
        <dbReference type="ARBA" id="ARBA00004123"/>
    </source>
</evidence>
<evidence type="ECO:0000256" key="4">
    <source>
        <dbReference type="ARBA" id="ARBA00023015"/>
    </source>
</evidence>
<evidence type="ECO:0000256" key="5">
    <source>
        <dbReference type="ARBA" id="ARBA00023125"/>
    </source>
</evidence>
<dbReference type="GO" id="GO:0000976">
    <property type="term" value="F:transcription cis-regulatory region binding"/>
    <property type="evidence" value="ECO:0007669"/>
    <property type="project" value="UniProtKB-ARBA"/>
</dbReference>
<feature type="domain" description="HTH myb-type" evidence="9">
    <location>
        <begin position="9"/>
        <end position="61"/>
    </location>
</feature>
<dbReference type="FunFam" id="1.10.10.60:FF:000157">
    <property type="entry name" value="Myb transcription factor"/>
    <property type="match status" value="1"/>
</dbReference>
<comment type="subcellular location">
    <subcellularLocation>
        <location evidence="1">Nucleus</location>
    </subcellularLocation>
</comment>
<dbReference type="PANTHER" id="PTHR47994:SF5">
    <property type="entry name" value="F14D16.11-RELATED"/>
    <property type="match status" value="1"/>
</dbReference>
<keyword evidence="6" id="KW-0804">Transcription</keyword>
<dbReference type="Gene3D" id="1.10.10.60">
    <property type="entry name" value="Homeodomain-like"/>
    <property type="match status" value="2"/>
</dbReference>
<dbReference type="OrthoDB" id="2143914at2759"/>
<evidence type="ECO:0000256" key="6">
    <source>
        <dbReference type="ARBA" id="ARBA00023163"/>
    </source>
</evidence>
<keyword evidence="2" id="KW-0678">Repressor</keyword>
<dbReference type="InterPro" id="IPR017930">
    <property type="entry name" value="Myb_dom"/>
</dbReference>
<dbReference type="Gramene" id="EES14116">
    <property type="protein sequence ID" value="EES14116"/>
    <property type="gene ID" value="SORBI_3007G177100"/>
</dbReference>
<dbReference type="InterPro" id="IPR015495">
    <property type="entry name" value="Myb_TF_plants"/>
</dbReference>
<dbReference type="GO" id="GO:0003700">
    <property type="term" value="F:DNA-binding transcription factor activity"/>
    <property type="evidence" value="ECO:0007669"/>
    <property type="project" value="UniProtKB-ARBA"/>
</dbReference>
<dbReference type="KEGG" id="sbi:8057846"/>
<protein>
    <submittedName>
        <fullName evidence="10">Uncharacterized protein</fullName>
    </submittedName>
</protein>
<comment type="caution">
    <text evidence="10">The sequence shown here is derived from an EMBL/GenBank/DDBJ whole genome shotgun (WGS) entry which is preliminary data.</text>
</comment>
<dbReference type="InterPro" id="IPR009057">
    <property type="entry name" value="Homeodomain-like_sf"/>
</dbReference>
<name>A0A921QNY4_SORBI</name>
<proteinExistence type="predicted"/>
<dbReference type="SMR" id="A0A921QNY4"/>
<evidence type="ECO:0000313" key="11">
    <source>
        <dbReference type="Proteomes" id="UP000807115"/>
    </source>
</evidence>
<dbReference type="CDD" id="cd00167">
    <property type="entry name" value="SANT"/>
    <property type="match status" value="2"/>
</dbReference>
<feature type="domain" description="HTH myb-type" evidence="9">
    <location>
        <begin position="62"/>
        <end position="116"/>
    </location>
</feature>
<dbReference type="Proteomes" id="UP000807115">
    <property type="component" value="Chromosome 7"/>
</dbReference>
<dbReference type="EMBL" id="CM027686">
    <property type="protein sequence ID" value="KAG0524182.1"/>
    <property type="molecule type" value="Genomic_DNA"/>
</dbReference>
<gene>
    <name evidence="10" type="ORF">BDA96_07G188300</name>
</gene>
<dbReference type="AlphaFoldDB" id="A0A921QNY4"/>
<dbReference type="OMA" id="QPNKPNA"/>
<dbReference type="SMART" id="SM00717">
    <property type="entry name" value="SANT"/>
    <property type="match status" value="2"/>
</dbReference>
<dbReference type="InterPro" id="IPR001005">
    <property type="entry name" value="SANT/Myb"/>
</dbReference>
<dbReference type="PROSITE" id="PS50090">
    <property type="entry name" value="MYB_LIKE"/>
    <property type="match status" value="2"/>
</dbReference>
<evidence type="ECO:0000313" key="10">
    <source>
        <dbReference type="EMBL" id="KAG0524182.1"/>
    </source>
</evidence>
<keyword evidence="7" id="KW-0539">Nucleus</keyword>
<dbReference type="GO" id="GO:1901141">
    <property type="term" value="P:regulation of lignin biosynthetic process"/>
    <property type="evidence" value="ECO:0007669"/>
    <property type="project" value="UniProtKB-ARBA"/>
</dbReference>
<evidence type="ECO:0000256" key="7">
    <source>
        <dbReference type="ARBA" id="ARBA00023242"/>
    </source>
</evidence>
<feature type="domain" description="Myb-like" evidence="8">
    <location>
        <begin position="62"/>
        <end position="112"/>
    </location>
</feature>
<evidence type="ECO:0000256" key="3">
    <source>
        <dbReference type="ARBA" id="ARBA00022737"/>
    </source>
</evidence>
<sequence length="258" mass="28335">MGRSPCCEKAHTNKGAWTKEEDDRLVAYIRAHGEGCWRSLPKAAGLMRCGKSCRLRWINYLRPDLKRGNFTADEDDLIIKLHSLLGNKWSLIAARLPGRTDNEIKNYWNTHIRRKLLGRGIDPVTHRPIADAGAGTVTTISFQPNKPNAAVAAQAPQHQPIKAVATAVVKVPRCPDLNLDLCISPPCQQKEDEELDLKPAVVVKREVLQAGHGGSLCFGCSLGIQKGAPGCSCSSSNSHHRFLGLRSGMLDFRGLEMK</sequence>
<dbReference type="FunFam" id="1.10.10.60:FF:000001">
    <property type="entry name" value="MYB-related transcription factor"/>
    <property type="match status" value="1"/>
</dbReference>
<keyword evidence="3" id="KW-0677">Repeat</keyword>
<accession>A0A921QNY4</accession>
<dbReference type="SUPFAM" id="SSF46689">
    <property type="entry name" value="Homeodomain-like"/>
    <property type="match status" value="1"/>
</dbReference>
<dbReference type="Pfam" id="PF00249">
    <property type="entry name" value="Myb_DNA-binding"/>
    <property type="match status" value="2"/>
</dbReference>
<organism evidence="10 11">
    <name type="scientific">Sorghum bicolor</name>
    <name type="common">Sorghum</name>
    <name type="synonym">Sorghum vulgare</name>
    <dbReference type="NCBI Taxonomy" id="4558"/>
    <lineage>
        <taxon>Eukaryota</taxon>
        <taxon>Viridiplantae</taxon>
        <taxon>Streptophyta</taxon>
        <taxon>Embryophyta</taxon>
        <taxon>Tracheophyta</taxon>
        <taxon>Spermatophyta</taxon>
        <taxon>Magnoliopsida</taxon>
        <taxon>Liliopsida</taxon>
        <taxon>Poales</taxon>
        <taxon>Poaceae</taxon>
        <taxon>PACMAD clade</taxon>
        <taxon>Panicoideae</taxon>
        <taxon>Andropogonodae</taxon>
        <taxon>Andropogoneae</taxon>
        <taxon>Sorghinae</taxon>
        <taxon>Sorghum</taxon>
    </lineage>
</organism>
<evidence type="ECO:0000256" key="2">
    <source>
        <dbReference type="ARBA" id="ARBA00022491"/>
    </source>
</evidence>
<dbReference type="PROSITE" id="PS51294">
    <property type="entry name" value="HTH_MYB"/>
    <property type="match status" value="2"/>
</dbReference>
<keyword evidence="4" id="KW-0805">Transcription regulation</keyword>
<evidence type="ECO:0000259" key="9">
    <source>
        <dbReference type="PROSITE" id="PS51294"/>
    </source>
</evidence>
<keyword evidence="5" id="KW-0238">DNA-binding</keyword>
<evidence type="ECO:0000259" key="8">
    <source>
        <dbReference type="PROSITE" id="PS50090"/>
    </source>
</evidence>
<reference evidence="10" key="2">
    <citation type="submission" date="2020-10" db="EMBL/GenBank/DDBJ databases">
        <authorList>
            <person name="Cooper E.A."/>
            <person name="Brenton Z.W."/>
            <person name="Flinn B.S."/>
            <person name="Jenkins J."/>
            <person name="Shu S."/>
            <person name="Flowers D."/>
            <person name="Luo F."/>
            <person name="Wang Y."/>
            <person name="Xia P."/>
            <person name="Barry K."/>
            <person name="Daum C."/>
            <person name="Lipzen A."/>
            <person name="Yoshinaga Y."/>
            <person name="Schmutz J."/>
            <person name="Saski C."/>
            <person name="Vermerris W."/>
            <person name="Kresovich S."/>
        </authorList>
    </citation>
    <scope>NUCLEOTIDE SEQUENCE</scope>
</reference>
<dbReference type="GO" id="GO:0005634">
    <property type="term" value="C:nucleus"/>
    <property type="evidence" value="ECO:0007669"/>
    <property type="project" value="UniProtKB-SubCell"/>
</dbReference>
<reference evidence="10" key="1">
    <citation type="journal article" date="2019" name="BMC Genomics">
        <title>A new reference genome for Sorghum bicolor reveals high levels of sequence similarity between sweet and grain genotypes: implications for the genetics of sugar metabolism.</title>
        <authorList>
            <person name="Cooper E.A."/>
            <person name="Brenton Z.W."/>
            <person name="Flinn B.S."/>
            <person name="Jenkins J."/>
            <person name="Shu S."/>
            <person name="Flowers D."/>
            <person name="Luo F."/>
            <person name="Wang Y."/>
            <person name="Xia P."/>
            <person name="Barry K."/>
            <person name="Daum C."/>
            <person name="Lipzen A."/>
            <person name="Yoshinaga Y."/>
            <person name="Schmutz J."/>
            <person name="Saski C."/>
            <person name="Vermerris W."/>
            <person name="Kresovich S."/>
        </authorList>
    </citation>
    <scope>NUCLEOTIDE SEQUENCE</scope>
</reference>
<feature type="domain" description="Myb-like" evidence="8">
    <location>
        <begin position="9"/>
        <end position="61"/>
    </location>
</feature>
<dbReference type="PANTHER" id="PTHR47994">
    <property type="entry name" value="F14D16.11-RELATED"/>
    <property type="match status" value="1"/>
</dbReference>